<keyword evidence="2" id="KW-1185">Reference proteome</keyword>
<accession>A0A9W7CPF2</accession>
<proteinExistence type="predicted"/>
<name>A0A9W7CPF2_9STRA</name>
<evidence type="ECO:0000313" key="2">
    <source>
        <dbReference type="Proteomes" id="UP001165121"/>
    </source>
</evidence>
<evidence type="ECO:0000313" key="1">
    <source>
        <dbReference type="EMBL" id="GMF37585.1"/>
    </source>
</evidence>
<sequence length="128" mass="14766">MMDKLMEDSPELGHYLAQDENIVHSPLFESAVTKIQTERIGELSEAKREVVTEFEVAKEAPVRRVDQLDDSDYYKELQECKRLKLLRVTVYQDLRYVGYIGFSGDALYSAKCVTTDRPNRLGTILFNI</sequence>
<dbReference type="EMBL" id="BSXT01001030">
    <property type="protein sequence ID" value="GMF37585.1"/>
    <property type="molecule type" value="Genomic_DNA"/>
</dbReference>
<organism evidence="1 2">
    <name type="scientific">Phytophthora fragariaefolia</name>
    <dbReference type="NCBI Taxonomy" id="1490495"/>
    <lineage>
        <taxon>Eukaryota</taxon>
        <taxon>Sar</taxon>
        <taxon>Stramenopiles</taxon>
        <taxon>Oomycota</taxon>
        <taxon>Peronosporomycetes</taxon>
        <taxon>Peronosporales</taxon>
        <taxon>Peronosporaceae</taxon>
        <taxon>Phytophthora</taxon>
    </lineage>
</organism>
<dbReference type="PANTHER" id="PTHR40866">
    <property type="entry name" value="BED-TYPE DOMAIN-CONTAINING PROTEIN"/>
    <property type="match status" value="1"/>
</dbReference>
<dbReference type="AlphaFoldDB" id="A0A9W7CPF2"/>
<gene>
    <name evidence="1" type="ORF">Pfra01_001056600</name>
</gene>
<dbReference type="Proteomes" id="UP001165121">
    <property type="component" value="Unassembled WGS sequence"/>
</dbReference>
<dbReference type="OrthoDB" id="128128at2759"/>
<protein>
    <submittedName>
        <fullName evidence="1">Unnamed protein product</fullName>
    </submittedName>
</protein>
<reference evidence="1" key="1">
    <citation type="submission" date="2023-04" db="EMBL/GenBank/DDBJ databases">
        <title>Phytophthora fragariaefolia NBRC 109709.</title>
        <authorList>
            <person name="Ichikawa N."/>
            <person name="Sato H."/>
            <person name="Tonouchi N."/>
        </authorList>
    </citation>
    <scope>NUCLEOTIDE SEQUENCE</scope>
    <source>
        <strain evidence="1">NBRC 109709</strain>
    </source>
</reference>
<comment type="caution">
    <text evidence="1">The sequence shown here is derived from an EMBL/GenBank/DDBJ whole genome shotgun (WGS) entry which is preliminary data.</text>
</comment>
<dbReference type="PANTHER" id="PTHR40866:SF1">
    <property type="entry name" value="BED-TYPE DOMAIN-CONTAINING PROTEIN"/>
    <property type="match status" value="1"/>
</dbReference>